<dbReference type="Pfam" id="PF13439">
    <property type="entry name" value="Glyco_transf_4"/>
    <property type="match status" value="1"/>
</dbReference>
<dbReference type="EC" id="2.4.-.-" evidence="6"/>
<keyword evidence="7" id="KW-1185">Reference proteome</keyword>
<keyword evidence="1 6" id="KW-0328">Glycosyltransferase</keyword>
<protein>
    <submittedName>
        <fullName evidence="6">Glycosyl transferase, group 1</fullName>
        <ecNumber evidence="6">2.4.-.-</ecNumber>
    </submittedName>
</protein>
<dbReference type="OrthoDB" id="9787617at2"/>
<proteinExistence type="predicted"/>
<feature type="domain" description="Glycosyltransferase subfamily 4-like N-terminal" evidence="5">
    <location>
        <begin position="13"/>
        <end position="170"/>
    </location>
</feature>
<organism evidence="6 7">
    <name type="scientific">Rhodopirellula sallentina SM41</name>
    <dbReference type="NCBI Taxonomy" id="1263870"/>
    <lineage>
        <taxon>Bacteria</taxon>
        <taxon>Pseudomonadati</taxon>
        <taxon>Planctomycetota</taxon>
        <taxon>Planctomycetia</taxon>
        <taxon>Pirellulales</taxon>
        <taxon>Pirellulaceae</taxon>
        <taxon>Rhodopirellula</taxon>
    </lineage>
</organism>
<sequence length="401" mass="44091">MKIGCVIHSLDGGGAERVMAGLASRLAMRHHDVELITLDDGKHQRHPLSERVKWVPLDVLSTDERPVSIRTRLKRLRSAIDAGGYDVVLSFCDSTNLLVMMSTLCMRGRPPIVLSERSDPAHQTLGAAREWLRDRLYPRAEAVIGLSEDVAATLRSRMNVSPIVIPSAVEPPPHEYSKDRTTSSHQSIALPIGTPPPIRLIAIGRLEPEKGLARLLEALATLNRNGTSKNWRLKILGDGSEMPRLRSYAVEHGIESRVEFCGWVDSVWPLLAESDAFILPSHYEGFPSAMLEAMAGGLAVVAVDAGGGVRSVIRNGENALLVENTSESLVEGIQTILSDNVLRERLASRAPEVCDRFGWEAMVDSYEEVLRRVSNREIDIPTNPNPRDLEAHPPAPNCVTQ</sequence>
<dbReference type="Pfam" id="PF00534">
    <property type="entry name" value="Glycos_transf_1"/>
    <property type="match status" value="1"/>
</dbReference>
<dbReference type="InterPro" id="IPR028098">
    <property type="entry name" value="Glyco_trans_4-like_N"/>
</dbReference>
<feature type="domain" description="Glycosyl transferase family 1" evidence="4">
    <location>
        <begin position="199"/>
        <end position="352"/>
    </location>
</feature>
<comment type="caution">
    <text evidence="6">The sequence shown here is derived from an EMBL/GenBank/DDBJ whole genome shotgun (WGS) entry which is preliminary data.</text>
</comment>
<dbReference type="AlphaFoldDB" id="M5U986"/>
<feature type="region of interest" description="Disordered" evidence="3">
    <location>
        <begin position="378"/>
        <end position="401"/>
    </location>
</feature>
<evidence type="ECO:0000259" key="5">
    <source>
        <dbReference type="Pfam" id="PF13439"/>
    </source>
</evidence>
<dbReference type="EMBL" id="ANOH01000048">
    <property type="protein sequence ID" value="EMI57995.1"/>
    <property type="molecule type" value="Genomic_DNA"/>
</dbReference>
<evidence type="ECO:0000259" key="4">
    <source>
        <dbReference type="Pfam" id="PF00534"/>
    </source>
</evidence>
<dbReference type="PANTHER" id="PTHR12526:SF510">
    <property type="entry name" value="D-INOSITOL 3-PHOSPHATE GLYCOSYLTRANSFERASE"/>
    <property type="match status" value="1"/>
</dbReference>
<dbReference type="SUPFAM" id="SSF53756">
    <property type="entry name" value="UDP-Glycosyltransferase/glycogen phosphorylase"/>
    <property type="match status" value="1"/>
</dbReference>
<evidence type="ECO:0000256" key="2">
    <source>
        <dbReference type="ARBA" id="ARBA00022679"/>
    </source>
</evidence>
<gene>
    <name evidence="6" type="ORF">RSSM_00514</name>
</gene>
<reference evidence="6 7" key="1">
    <citation type="journal article" date="2013" name="Mar. Genomics">
        <title>Expression of sulfatases in Rhodopirellula baltica and the diversity of sulfatases in the genus Rhodopirellula.</title>
        <authorList>
            <person name="Wegner C.E."/>
            <person name="Richter-Heitmann T."/>
            <person name="Klindworth A."/>
            <person name="Klockow C."/>
            <person name="Richter M."/>
            <person name="Achstetter T."/>
            <person name="Glockner F.O."/>
            <person name="Harder J."/>
        </authorList>
    </citation>
    <scope>NUCLEOTIDE SEQUENCE [LARGE SCALE GENOMIC DNA]</scope>
    <source>
        <strain evidence="6 7">SM41</strain>
    </source>
</reference>
<dbReference type="GO" id="GO:0016757">
    <property type="term" value="F:glycosyltransferase activity"/>
    <property type="evidence" value="ECO:0007669"/>
    <property type="project" value="UniProtKB-KW"/>
</dbReference>
<dbReference type="Gene3D" id="3.40.50.2000">
    <property type="entry name" value="Glycogen Phosphorylase B"/>
    <property type="match status" value="2"/>
</dbReference>
<evidence type="ECO:0000313" key="7">
    <source>
        <dbReference type="Proteomes" id="UP000011885"/>
    </source>
</evidence>
<accession>M5U986</accession>
<dbReference type="PATRIC" id="fig|1263870.3.peg.564"/>
<evidence type="ECO:0000313" key="6">
    <source>
        <dbReference type="EMBL" id="EMI57995.1"/>
    </source>
</evidence>
<dbReference type="PANTHER" id="PTHR12526">
    <property type="entry name" value="GLYCOSYLTRANSFERASE"/>
    <property type="match status" value="1"/>
</dbReference>
<evidence type="ECO:0000256" key="3">
    <source>
        <dbReference type="SAM" id="MobiDB-lite"/>
    </source>
</evidence>
<dbReference type="Proteomes" id="UP000011885">
    <property type="component" value="Unassembled WGS sequence"/>
</dbReference>
<name>M5U986_9BACT</name>
<dbReference type="InterPro" id="IPR001296">
    <property type="entry name" value="Glyco_trans_1"/>
</dbReference>
<evidence type="ECO:0000256" key="1">
    <source>
        <dbReference type="ARBA" id="ARBA00022676"/>
    </source>
</evidence>
<keyword evidence="2 6" id="KW-0808">Transferase</keyword>